<evidence type="ECO:0000313" key="10">
    <source>
        <dbReference type="Proteomes" id="UP001216907"/>
    </source>
</evidence>
<keyword evidence="10" id="KW-1185">Reference proteome</keyword>
<evidence type="ECO:0000256" key="6">
    <source>
        <dbReference type="HAMAP-Rule" id="MF_01342"/>
    </source>
</evidence>
<evidence type="ECO:0000256" key="1">
    <source>
        <dbReference type="ARBA" id="ARBA00008931"/>
    </source>
</evidence>
<evidence type="ECO:0000256" key="5">
    <source>
        <dbReference type="ARBA" id="ARBA00035198"/>
    </source>
</evidence>
<comment type="caution">
    <text evidence="9">The sequence shown here is derived from an EMBL/GenBank/DDBJ whole genome shotgun (WGS) entry which is preliminary data.</text>
</comment>
<proteinExistence type="inferred from homology"/>
<dbReference type="Proteomes" id="UP001216907">
    <property type="component" value="Unassembled WGS sequence"/>
</dbReference>
<keyword evidence="2 6" id="KW-0699">rRNA-binding</keyword>
<dbReference type="NCBIfam" id="TIGR01164">
    <property type="entry name" value="rplP_bact"/>
    <property type="match status" value="1"/>
</dbReference>
<evidence type="ECO:0000256" key="2">
    <source>
        <dbReference type="ARBA" id="ARBA00022730"/>
    </source>
</evidence>
<dbReference type="InterPro" id="IPR020798">
    <property type="entry name" value="Ribosomal_uL16_CS"/>
</dbReference>
<name>A0ABT6FI30_9BACT</name>
<dbReference type="InterPro" id="IPR000114">
    <property type="entry name" value="Ribosomal_uL16_bact-type"/>
</dbReference>
<keyword evidence="6 8" id="KW-0820">tRNA-binding</keyword>
<dbReference type="PROSITE" id="PS00701">
    <property type="entry name" value="RIBOSOMAL_L16_2"/>
    <property type="match status" value="1"/>
</dbReference>
<dbReference type="PANTHER" id="PTHR12220:SF13">
    <property type="entry name" value="LARGE RIBOSOMAL SUBUNIT PROTEIN UL16M"/>
    <property type="match status" value="1"/>
</dbReference>
<dbReference type="InterPro" id="IPR047873">
    <property type="entry name" value="Ribosomal_uL16"/>
</dbReference>
<evidence type="ECO:0000313" key="9">
    <source>
        <dbReference type="EMBL" id="MDG3007209.1"/>
    </source>
</evidence>
<dbReference type="InterPro" id="IPR016180">
    <property type="entry name" value="Ribosomal_uL16_dom"/>
</dbReference>
<dbReference type="CDD" id="cd01433">
    <property type="entry name" value="Ribosomal_L16_L10e"/>
    <property type="match status" value="1"/>
</dbReference>
<accession>A0ABT6FI30</accession>
<dbReference type="PRINTS" id="PR00060">
    <property type="entry name" value="RIBOSOMALL16"/>
</dbReference>
<dbReference type="InterPro" id="IPR036920">
    <property type="entry name" value="Ribosomal_uL16_sf"/>
</dbReference>
<evidence type="ECO:0000256" key="7">
    <source>
        <dbReference type="RuleBase" id="RU004413"/>
    </source>
</evidence>
<keyword evidence="3 6" id="KW-0689">Ribosomal protein</keyword>
<keyword evidence="6 8" id="KW-0694">RNA-binding</keyword>
<dbReference type="EMBL" id="JARRAG010000002">
    <property type="protein sequence ID" value="MDG3007209.1"/>
    <property type="molecule type" value="Genomic_DNA"/>
</dbReference>
<comment type="function">
    <text evidence="6 8">Binds 23S rRNA and is also seen to make contacts with the A and possibly P site tRNAs.</text>
</comment>
<dbReference type="HAMAP" id="MF_01342">
    <property type="entry name" value="Ribosomal_uL16"/>
    <property type="match status" value="1"/>
</dbReference>
<dbReference type="Pfam" id="PF00252">
    <property type="entry name" value="Ribosomal_L16"/>
    <property type="match status" value="1"/>
</dbReference>
<keyword evidence="4 6" id="KW-0687">Ribonucleoprotein</keyword>
<sequence length="139" mass="15180">MALMPKRVKYRKSQKGRVKGNATRGNYVAFGEYGLQTLDPGRISAQTIEAGRVVASQAVKGGGKLYIRIFPHKSVTAIPAETRMGKGKGEVEFWAAVVKPGTILYEISGLSEDAARAAFNRVAHKMPVTCRFVTRRPTV</sequence>
<comment type="similarity">
    <text evidence="1 6 7">Belongs to the universal ribosomal protein uL16 family.</text>
</comment>
<organism evidence="9 10">
    <name type="scientific">Paludisphaera mucosa</name>
    <dbReference type="NCBI Taxonomy" id="3030827"/>
    <lineage>
        <taxon>Bacteria</taxon>
        <taxon>Pseudomonadati</taxon>
        <taxon>Planctomycetota</taxon>
        <taxon>Planctomycetia</taxon>
        <taxon>Isosphaerales</taxon>
        <taxon>Isosphaeraceae</taxon>
        <taxon>Paludisphaera</taxon>
    </lineage>
</organism>
<protein>
    <recommendedName>
        <fullName evidence="5 6">Large ribosomal subunit protein uL16</fullName>
    </recommendedName>
</protein>
<comment type="subunit">
    <text evidence="6 8">Part of the 50S ribosomal subunit.</text>
</comment>
<reference evidence="9 10" key="1">
    <citation type="submission" date="2023-03" db="EMBL/GenBank/DDBJ databases">
        <title>Paludisphaera mucosa sp. nov. a novel planctomycete from northern fen.</title>
        <authorList>
            <person name="Ivanova A."/>
        </authorList>
    </citation>
    <scope>NUCLEOTIDE SEQUENCE [LARGE SCALE GENOMIC DNA]</scope>
    <source>
        <strain evidence="9 10">Pla2</strain>
    </source>
</reference>
<dbReference type="PANTHER" id="PTHR12220">
    <property type="entry name" value="50S/60S RIBOSOMAL PROTEIN L16"/>
    <property type="match status" value="1"/>
</dbReference>
<dbReference type="GO" id="GO:0005840">
    <property type="term" value="C:ribosome"/>
    <property type="evidence" value="ECO:0007669"/>
    <property type="project" value="UniProtKB-KW"/>
</dbReference>
<evidence type="ECO:0000256" key="8">
    <source>
        <dbReference type="RuleBase" id="RU004414"/>
    </source>
</evidence>
<gene>
    <name evidence="6 9" type="primary">rplP</name>
    <name evidence="9" type="ORF">PZE19_25890</name>
</gene>
<dbReference type="Gene3D" id="3.90.1170.10">
    <property type="entry name" value="Ribosomal protein L10e/L16"/>
    <property type="match status" value="1"/>
</dbReference>
<dbReference type="SUPFAM" id="SSF54686">
    <property type="entry name" value="Ribosomal protein L16p/L10e"/>
    <property type="match status" value="1"/>
</dbReference>
<evidence type="ECO:0000256" key="4">
    <source>
        <dbReference type="ARBA" id="ARBA00023274"/>
    </source>
</evidence>
<evidence type="ECO:0000256" key="3">
    <source>
        <dbReference type="ARBA" id="ARBA00022980"/>
    </source>
</evidence>
<dbReference type="RefSeq" id="WP_277863496.1">
    <property type="nucleotide sequence ID" value="NZ_JARRAG010000002.1"/>
</dbReference>